<evidence type="ECO:0000313" key="6">
    <source>
        <dbReference type="Proteomes" id="UP000218288"/>
    </source>
</evidence>
<dbReference type="Gene3D" id="2.60.120.10">
    <property type="entry name" value="Jelly Rolls"/>
    <property type="match status" value="1"/>
</dbReference>
<dbReference type="PROSITE" id="PS51063">
    <property type="entry name" value="HTH_CRP_2"/>
    <property type="match status" value="1"/>
</dbReference>
<name>A0A160PFT6_9HYPH</name>
<dbReference type="Gene3D" id="1.10.10.10">
    <property type="entry name" value="Winged helix-like DNA-binding domain superfamily/Winged helix DNA-binding domain"/>
    <property type="match status" value="1"/>
</dbReference>
<proteinExistence type="predicted"/>
<dbReference type="InterPro" id="IPR014710">
    <property type="entry name" value="RmlC-like_jellyroll"/>
</dbReference>
<organism evidence="5 6">
    <name type="scientific">Methylorubrum populi</name>
    <dbReference type="NCBI Taxonomy" id="223967"/>
    <lineage>
        <taxon>Bacteria</taxon>
        <taxon>Pseudomonadati</taxon>
        <taxon>Pseudomonadota</taxon>
        <taxon>Alphaproteobacteria</taxon>
        <taxon>Hyphomicrobiales</taxon>
        <taxon>Methylobacteriaceae</taxon>
        <taxon>Methylorubrum</taxon>
    </lineage>
</organism>
<dbReference type="Proteomes" id="UP000218288">
    <property type="component" value="Chromosome"/>
</dbReference>
<dbReference type="InterPro" id="IPR036390">
    <property type="entry name" value="WH_DNA-bd_sf"/>
</dbReference>
<evidence type="ECO:0000256" key="2">
    <source>
        <dbReference type="ARBA" id="ARBA00023125"/>
    </source>
</evidence>
<dbReference type="InterPro" id="IPR018490">
    <property type="entry name" value="cNMP-bd_dom_sf"/>
</dbReference>
<dbReference type="SUPFAM" id="SSF46785">
    <property type="entry name" value="Winged helix' DNA-binding domain"/>
    <property type="match status" value="1"/>
</dbReference>
<dbReference type="GO" id="GO:0003677">
    <property type="term" value="F:DNA binding"/>
    <property type="evidence" value="ECO:0007669"/>
    <property type="project" value="UniProtKB-KW"/>
</dbReference>
<dbReference type="Pfam" id="PF00027">
    <property type="entry name" value="cNMP_binding"/>
    <property type="match status" value="1"/>
</dbReference>
<evidence type="ECO:0000256" key="3">
    <source>
        <dbReference type="ARBA" id="ARBA00023163"/>
    </source>
</evidence>
<reference evidence="5 6" key="1">
    <citation type="journal article" date="2016" name="Genome Announc.">
        <title>Complete Genome Sequence of Methylobacterium populi P-1M, Isolated from Pink-Pigmented Household Biofilm.</title>
        <authorList>
            <person name="Morohoshi T."/>
            <person name="Ikeda T."/>
        </authorList>
    </citation>
    <scope>NUCLEOTIDE SEQUENCE [LARGE SCALE GENOMIC DNA]</scope>
    <source>
        <strain evidence="5 6">P-1M</strain>
    </source>
</reference>
<dbReference type="InterPro" id="IPR036388">
    <property type="entry name" value="WH-like_DNA-bd_sf"/>
</dbReference>
<dbReference type="RefSeq" id="WP_096484926.1">
    <property type="nucleotide sequence ID" value="NZ_AP014809.1"/>
</dbReference>
<dbReference type="SUPFAM" id="SSF51206">
    <property type="entry name" value="cAMP-binding domain-like"/>
    <property type="match status" value="1"/>
</dbReference>
<protein>
    <submittedName>
        <fullName evidence="5">Transcriptional regulator, Crp/Fnr family</fullName>
    </submittedName>
</protein>
<keyword evidence="1" id="KW-0805">Transcription regulation</keyword>
<dbReference type="InterPro" id="IPR000595">
    <property type="entry name" value="cNMP-bd_dom"/>
</dbReference>
<dbReference type="AlphaFoldDB" id="A0A160PFT6"/>
<feature type="domain" description="HTH crp-type" evidence="4">
    <location>
        <begin position="144"/>
        <end position="218"/>
    </location>
</feature>
<dbReference type="CDD" id="cd00038">
    <property type="entry name" value="CAP_ED"/>
    <property type="match status" value="1"/>
</dbReference>
<dbReference type="OrthoDB" id="7584044at2"/>
<keyword evidence="3" id="KW-0804">Transcription</keyword>
<dbReference type="GO" id="GO:0006355">
    <property type="term" value="P:regulation of DNA-templated transcription"/>
    <property type="evidence" value="ECO:0007669"/>
    <property type="project" value="InterPro"/>
</dbReference>
<dbReference type="Pfam" id="PF13545">
    <property type="entry name" value="HTH_Crp_2"/>
    <property type="match status" value="1"/>
</dbReference>
<evidence type="ECO:0000259" key="4">
    <source>
        <dbReference type="PROSITE" id="PS51063"/>
    </source>
</evidence>
<evidence type="ECO:0000256" key="1">
    <source>
        <dbReference type="ARBA" id="ARBA00023015"/>
    </source>
</evidence>
<keyword evidence="2" id="KW-0238">DNA-binding</keyword>
<dbReference type="InterPro" id="IPR012318">
    <property type="entry name" value="HTH_CRP"/>
</dbReference>
<evidence type="ECO:0000313" key="5">
    <source>
        <dbReference type="EMBL" id="BAU90611.1"/>
    </source>
</evidence>
<accession>A0A160PFT6</accession>
<gene>
    <name evidence="5" type="ORF">MPPM_2006</name>
</gene>
<dbReference type="EMBL" id="AP014809">
    <property type="protein sequence ID" value="BAU90611.1"/>
    <property type="molecule type" value="Genomic_DNA"/>
</dbReference>
<sequence>MAGLVRTLTRFTALTEAEQRAIQDLSVRPRVVAAGADLVRAGDAPAQCCLVVDGWLCRYRLLSGGRRQILGLYLPGDVPDLQNLHLPVREDGLAALTKATVILIPHDKLRALTAAFPNLATALWCSTLVDAGIQRAWLVGLGRRSAHERVGHLICELYLRLAAIGLAADHRCQFPLTQTCLADTLGVTSVHINRTFKAMRKQELLTLRRNVLTIHAWDALVYASGFDPGYLHLAR</sequence>